<protein>
    <submittedName>
        <fullName evidence="3">NAD(P)-dependent dehydrogenase (Short-subunit alcohol dehydrogenase family)</fullName>
    </submittedName>
</protein>
<dbReference type="RefSeq" id="WP_009503976.1">
    <property type="nucleotide sequence ID" value="NZ_LIGK01000031.1"/>
</dbReference>
<dbReference type="PANTHER" id="PTHR24321">
    <property type="entry name" value="DEHYDROGENASES, SHORT CHAIN"/>
    <property type="match status" value="1"/>
</dbReference>
<name>A0A327Y1R8_9RHOB</name>
<comment type="similarity">
    <text evidence="1">Belongs to the short-chain dehydrogenases/reductases (SDR) family.</text>
</comment>
<dbReference type="PANTHER" id="PTHR24321:SF8">
    <property type="entry name" value="ESTRADIOL 17-BETA-DEHYDROGENASE 8-RELATED"/>
    <property type="match status" value="1"/>
</dbReference>
<dbReference type="Pfam" id="PF13561">
    <property type="entry name" value="adh_short_C2"/>
    <property type="match status" value="1"/>
</dbReference>
<dbReference type="CDD" id="cd05233">
    <property type="entry name" value="SDR_c"/>
    <property type="match status" value="1"/>
</dbReference>
<dbReference type="PRINTS" id="PR00081">
    <property type="entry name" value="GDHRDH"/>
</dbReference>
<dbReference type="EMBL" id="QLMG01000031">
    <property type="protein sequence ID" value="RAK14006.1"/>
    <property type="molecule type" value="Genomic_DNA"/>
</dbReference>
<sequence length="256" mass="26659">MRLEGKLAVITAAASGMGSEGVKLFAREGARVCAIDMNGEALARLAKDMAEKGTPIETVTADLTEPEMIRGSVNEAAEKLGGIDIMWAHAGIPGPSGIEDLDLDAYRKAMAVNVDSAALGAGEVIKHMRKRGGGSLVFTASVSGLVGSRFSPVYSAGKFAVVGLAKSLAQTFAPDNVRVNVVCPGLADTPMGVKFVSRKEDPDEAKANTEMMVSAVPLARLVRPEEIAHAALWLASDDASFVTGVELPVDGGFTCR</sequence>
<evidence type="ECO:0000256" key="1">
    <source>
        <dbReference type="ARBA" id="ARBA00006484"/>
    </source>
</evidence>
<evidence type="ECO:0000313" key="4">
    <source>
        <dbReference type="Proteomes" id="UP000249165"/>
    </source>
</evidence>
<dbReference type="PROSITE" id="PS00061">
    <property type="entry name" value="ADH_SHORT"/>
    <property type="match status" value="1"/>
</dbReference>
<keyword evidence="4" id="KW-1185">Reference proteome</keyword>
<dbReference type="Proteomes" id="UP000249165">
    <property type="component" value="Unassembled WGS sequence"/>
</dbReference>
<comment type="caution">
    <text evidence="3">The sequence shown here is derived from an EMBL/GenBank/DDBJ whole genome shotgun (WGS) entry which is preliminary data.</text>
</comment>
<evidence type="ECO:0000313" key="3">
    <source>
        <dbReference type="EMBL" id="RAK14006.1"/>
    </source>
</evidence>
<dbReference type="OrthoDB" id="7745792at2"/>
<dbReference type="InterPro" id="IPR020904">
    <property type="entry name" value="Sc_DH/Rdtase_CS"/>
</dbReference>
<organism evidence="3 4">
    <name type="scientific">Salipiger aestuarii</name>
    <dbReference type="NCBI Taxonomy" id="568098"/>
    <lineage>
        <taxon>Bacteria</taxon>
        <taxon>Pseudomonadati</taxon>
        <taxon>Pseudomonadota</taxon>
        <taxon>Alphaproteobacteria</taxon>
        <taxon>Rhodobacterales</taxon>
        <taxon>Roseobacteraceae</taxon>
        <taxon>Salipiger</taxon>
    </lineage>
</organism>
<keyword evidence="2" id="KW-0560">Oxidoreductase</keyword>
<evidence type="ECO:0000256" key="2">
    <source>
        <dbReference type="ARBA" id="ARBA00023002"/>
    </source>
</evidence>
<accession>A0A327Y1R8</accession>
<dbReference type="PRINTS" id="PR00080">
    <property type="entry name" value="SDRFAMILY"/>
</dbReference>
<dbReference type="InterPro" id="IPR002347">
    <property type="entry name" value="SDR_fam"/>
</dbReference>
<reference evidence="3 4" key="1">
    <citation type="submission" date="2018-06" db="EMBL/GenBank/DDBJ databases">
        <title>Genomic Encyclopedia of Archaeal and Bacterial Type Strains, Phase II (KMG-II): from individual species to whole genera.</title>
        <authorList>
            <person name="Goeker M."/>
        </authorList>
    </citation>
    <scope>NUCLEOTIDE SEQUENCE [LARGE SCALE GENOMIC DNA]</scope>
    <source>
        <strain evidence="3 4">DSM 22011</strain>
    </source>
</reference>
<dbReference type="Gene3D" id="3.40.50.720">
    <property type="entry name" value="NAD(P)-binding Rossmann-like Domain"/>
    <property type="match status" value="1"/>
</dbReference>
<dbReference type="AlphaFoldDB" id="A0A327Y1R8"/>
<dbReference type="SUPFAM" id="SSF51735">
    <property type="entry name" value="NAD(P)-binding Rossmann-fold domains"/>
    <property type="match status" value="1"/>
</dbReference>
<dbReference type="FunFam" id="3.40.50.720:FF:000084">
    <property type="entry name" value="Short-chain dehydrogenase reductase"/>
    <property type="match status" value="1"/>
</dbReference>
<gene>
    <name evidence="3" type="ORF">ATI53_103134</name>
</gene>
<proteinExistence type="inferred from homology"/>
<dbReference type="InterPro" id="IPR036291">
    <property type="entry name" value="NAD(P)-bd_dom_sf"/>
</dbReference>
<dbReference type="GO" id="GO:0016491">
    <property type="term" value="F:oxidoreductase activity"/>
    <property type="evidence" value="ECO:0007669"/>
    <property type="project" value="UniProtKB-KW"/>
</dbReference>